<comment type="caution">
    <text evidence="2">The sequence shown here is derived from an EMBL/GenBank/DDBJ whole genome shotgun (WGS) entry which is preliminary data.</text>
</comment>
<dbReference type="EMBL" id="UAVR01000011">
    <property type="protein sequence ID" value="SQA90078.1"/>
    <property type="molecule type" value="Genomic_DNA"/>
</dbReference>
<gene>
    <name evidence="2" type="ORF">NCTC11212_02290</name>
    <name evidence="1" type="ORF">SAMN05421800_11428</name>
</gene>
<protein>
    <recommendedName>
        <fullName evidence="5">DUF1641 domain-containing protein</fullName>
    </recommendedName>
</protein>
<name>A0AAX2ILJ8_9FLAO</name>
<evidence type="ECO:0000313" key="2">
    <source>
        <dbReference type="EMBL" id="SQA90078.1"/>
    </source>
</evidence>
<dbReference type="Proteomes" id="UP000251937">
    <property type="component" value="Unassembled WGS sequence"/>
</dbReference>
<evidence type="ECO:0000313" key="1">
    <source>
        <dbReference type="EMBL" id="SKB91633.1"/>
    </source>
</evidence>
<evidence type="ECO:0000313" key="4">
    <source>
        <dbReference type="Proteomes" id="UP000251937"/>
    </source>
</evidence>
<dbReference type="Proteomes" id="UP000190669">
    <property type="component" value="Unassembled WGS sequence"/>
</dbReference>
<dbReference type="KEGG" id="cbp:EB354_10885"/>
<proteinExistence type="predicted"/>
<keyword evidence="3" id="KW-1185">Reference proteome</keyword>
<evidence type="ECO:0008006" key="5">
    <source>
        <dbReference type="Google" id="ProtNLM"/>
    </source>
</evidence>
<organism evidence="2 4">
    <name type="scientific">Chryseobacterium balustinum</name>
    <dbReference type="NCBI Taxonomy" id="246"/>
    <lineage>
        <taxon>Bacteria</taxon>
        <taxon>Pseudomonadati</taxon>
        <taxon>Bacteroidota</taxon>
        <taxon>Flavobacteriia</taxon>
        <taxon>Flavobacteriales</taxon>
        <taxon>Weeksellaceae</taxon>
        <taxon>Chryseobacterium group</taxon>
        <taxon>Chryseobacterium</taxon>
    </lineage>
</organism>
<sequence length="197" mass="22124">MKIKPDKLITKLGNTLHVAKNELLDKKNDLENEVQKSVSKVKNSTTSLSRNIEDNTKKIGSAISNSFGLEQVILEFLKNVNLDKMISAIKDLEVVDKKTISTIDILLNVLILLRDNKDGNGVGQAISLLKDVNISDMIETLRPFLNLIPYGSQLIFVLKFIVKISKSDIVILEKDPLSLTTQSEQYMNMRNIKVLET</sequence>
<dbReference type="AlphaFoldDB" id="A0AAX2ILJ8"/>
<reference evidence="1 3" key="1">
    <citation type="submission" date="2017-02" db="EMBL/GenBank/DDBJ databases">
        <authorList>
            <person name="Varghese N."/>
            <person name="Submissions S."/>
        </authorList>
    </citation>
    <scope>NUCLEOTIDE SEQUENCE [LARGE SCALE GENOMIC DNA]</scope>
    <source>
        <strain evidence="1 3">DSM 16775</strain>
    </source>
</reference>
<reference evidence="2 4" key="2">
    <citation type="submission" date="2018-06" db="EMBL/GenBank/DDBJ databases">
        <authorList>
            <consortium name="Pathogen Informatics"/>
            <person name="Doyle S."/>
        </authorList>
    </citation>
    <scope>NUCLEOTIDE SEQUENCE [LARGE SCALE GENOMIC DNA]</scope>
    <source>
        <strain evidence="2 4">NCTC11212</strain>
    </source>
</reference>
<evidence type="ECO:0000313" key="3">
    <source>
        <dbReference type="Proteomes" id="UP000190669"/>
    </source>
</evidence>
<dbReference type="EMBL" id="FUZE01000014">
    <property type="protein sequence ID" value="SKB91633.1"/>
    <property type="molecule type" value="Genomic_DNA"/>
</dbReference>
<dbReference type="RefSeq" id="WP_079465988.1">
    <property type="nucleotide sequence ID" value="NZ_CP033934.1"/>
</dbReference>
<accession>A0AAX2ILJ8</accession>